<feature type="compositionally biased region" description="Low complexity" evidence="1">
    <location>
        <begin position="180"/>
        <end position="191"/>
    </location>
</feature>
<evidence type="ECO:0000313" key="2">
    <source>
        <dbReference type="Proteomes" id="UP000095281"/>
    </source>
</evidence>
<dbReference type="Proteomes" id="UP000095281">
    <property type="component" value="Unplaced"/>
</dbReference>
<feature type="compositionally biased region" description="Basic and acidic residues" evidence="1">
    <location>
        <begin position="112"/>
        <end position="130"/>
    </location>
</feature>
<organism evidence="2 3">
    <name type="scientific">Meloidogyne hapla</name>
    <name type="common">Root-knot nematode worm</name>
    <dbReference type="NCBI Taxonomy" id="6305"/>
    <lineage>
        <taxon>Eukaryota</taxon>
        <taxon>Metazoa</taxon>
        <taxon>Ecdysozoa</taxon>
        <taxon>Nematoda</taxon>
        <taxon>Chromadorea</taxon>
        <taxon>Rhabditida</taxon>
        <taxon>Tylenchina</taxon>
        <taxon>Tylenchomorpha</taxon>
        <taxon>Tylenchoidea</taxon>
        <taxon>Meloidogynidae</taxon>
        <taxon>Meloidogyninae</taxon>
        <taxon>Meloidogyne</taxon>
    </lineage>
</organism>
<proteinExistence type="predicted"/>
<evidence type="ECO:0000256" key="1">
    <source>
        <dbReference type="SAM" id="MobiDB-lite"/>
    </source>
</evidence>
<sequence>MNNTNNNFTPDKKRKSLFGFSIKLKPFSSSNELLRIKRHNSVNYATFPFSLNRDNEEIETEENRRDEERKITKCFRSDSGNESLLNQEDRQMIETEENRLDNKQSFRSVSGKHKEREARETEEAGTEKQKNNNNTYTQSFRSASGNKNNTHHNHGSVQNLVIRRQRAAATKRSPPQLTQLSRRPSVPSSPLSIVGRLRKSFSTVSLDEEEDSAFCSSESSPACSIISSSVESSPNKNINENTPKAFQWQWTEQQKEKIEAELEQHCIYSFGHKLATNPKLAFTYLSKRQIKPCEMDFNNNVLCAEGNVQFHLLSMIAPSNKRVVNIGSPNISNNDNIHWFHLSPSLRHYSRSNLELSRTIN</sequence>
<evidence type="ECO:0000313" key="3">
    <source>
        <dbReference type="WBParaSite" id="MhA1_Contig7.frz3.gene7"/>
    </source>
</evidence>
<feature type="region of interest" description="Disordered" evidence="1">
    <location>
        <begin position="96"/>
        <end position="191"/>
    </location>
</feature>
<keyword evidence="2" id="KW-1185">Reference proteome</keyword>
<accession>A0A1I8BXL6</accession>
<protein>
    <submittedName>
        <fullName evidence="3">Uncharacterized protein</fullName>
    </submittedName>
</protein>
<reference evidence="3" key="1">
    <citation type="submission" date="2016-11" db="UniProtKB">
        <authorList>
            <consortium name="WormBaseParasite"/>
        </authorList>
    </citation>
    <scope>IDENTIFICATION</scope>
</reference>
<name>A0A1I8BXL6_MELHA</name>
<dbReference type="WBParaSite" id="MhA1_Contig7.frz3.gene7">
    <property type="protein sequence ID" value="MhA1_Contig7.frz3.gene7"/>
    <property type="gene ID" value="MhA1_Contig7.frz3.gene7"/>
</dbReference>
<feature type="compositionally biased region" description="Polar residues" evidence="1">
    <location>
        <begin position="131"/>
        <end position="148"/>
    </location>
</feature>
<dbReference type="AlphaFoldDB" id="A0A1I8BXL6"/>